<dbReference type="InterPro" id="IPR056003">
    <property type="entry name" value="CT398_CC_hairpin"/>
</dbReference>
<dbReference type="KEGG" id="mik:FOE78_19545"/>
<evidence type="ECO:0000259" key="3">
    <source>
        <dbReference type="Pfam" id="PF02591"/>
    </source>
</evidence>
<protein>
    <submittedName>
        <fullName evidence="5">Uncharacterized protein</fullName>
    </submittedName>
</protein>
<feature type="domain" description="C4-type zinc ribbon" evidence="3">
    <location>
        <begin position="185"/>
        <end position="219"/>
    </location>
</feature>
<dbReference type="Gene3D" id="1.10.287.1490">
    <property type="match status" value="1"/>
</dbReference>
<dbReference type="InterPro" id="IPR052376">
    <property type="entry name" value="Oxidative_Scav/Glycosyltrans"/>
</dbReference>
<evidence type="ECO:0000313" key="6">
    <source>
        <dbReference type="Proteomes" id="UP000319263"/>
    </source>
</evidence>
<name>A0A516Q699_9ACTN</name>
<dbReference type="PANTHER" id="PTHR39082:SF1">
    <property type="entry name" value="SCAVENGER RECEPTOR CLASS A MEMBER 3"/>
    <property type="match status" value="1"/>
</dbReference>
<sequence>MAQLRHRRANLPEHAQLAKLEAEREKASAALVEAETRVSDLEIAQRQAEADLEPVRERRRRNQERVDNGSVPDAKALSSLVDEIQHLGRRISDLEDAELELMEQLEAAVADRDKLAAQDAELAERTKEVAARRDDLVAGLDSQLADQSTRRDAVTVDLPQPLLASYDKLRAGHGGVGAAELRNRRCTGCQLEVNAADLRTFAAAAEDDVLRCEECGRILIRTINSGL</sequence>
<evidence type="ECO:0000256" key="2">
    <source>
        <dbReference type="SAM" id="MobiDB-lite"/>
    </source>
</evidence>
<evidence type="ECO:0000259" key="4">
    <source>
        <dbReference type="Pfam" id="PF24481"/>
    </source>
</evidence>
<organism evidence="5 6">
    <name type="scientific">Microlunatus elymi</name>
    <dbReference type="NCBI Taxonomy" id="2596828"/>
    <lineage>
        <taxon>Bacteria</taxon>
        <taxon>Bacillati</taxon>
        <taxon>Actinomycetota</taxon>
        <taxon>Actinomycetes</taxon>
        <taxon>Propionibacteriales</taxon>
        <taxon>Propionibacteriaceae</taxon>
        <taxon>Microlunatus</taxon>
    </lineage>
</organism>
<keyword evidence="6" id="KW-1185">Reference proteome</keyword>
<keyword evidence="1" id="KW-0175">Coiled coil</keyword>
<dbReference type="Pfam" id="PF02591">
    <property type="entry name" value="Zn_ribbon_9"/>
    <property type="match status" value="1"/>
</dbReference>
<dbReference type="Pfam" id="PF24481">
    <property type="entry name" value="CT398_CC"/>
    <property type="match status" value="1"/>
</dbReference>
<dbReference type="AlphaFoldDB" id="A0A516Q699"/>
<gene>
    <name evidence="5" type="ORF">FOE78_19545</name>
</gene>
<feature type="coiled-coil region" evidence="1">
    <location>
        <begin position="77"/>
        <end position="111"/>
    </location>
</feature>
<evidence type="ECO:0000313" key="5">
    <source>
        <dbReference type="EMBL" id="QDP98953.1"/>
    </source>
</evidence>
<proteinExistence type="predicted"/>
<feature type="region of interest" description="Disordered" evidence="2">
    <location>
        <begin position="49"/>
        <end position="70"/>
    </location>
</feature>
<dbReference type="Proteomes" id="UP000319263">
    <property type="component" value="Chromosome"/>
</dbReference>
<dbReference type="EMBL" id="CP041692">
    <property type="protein sequence ID" value="QDP98953.1"/>
    <property type="molecule type" value="Genomic_DNA"/>
</dbReference>
<dbReference type="OrthoDB" id="9784388at2"/>
<reference evidence="5 6" key="1">
    <citation type="submission" date="2019-07" db="EMBL/GenBank/DDBJ databases">
        <title>Microlunatus dokdonensis sp. nov. isolated from the rhizospheric soil of the wild plant Elymus tsukushiensis.</title>
        <authorList>
            <person name="Ghim S.-Y."/>
            <person name="Hwang Y.-J."/>
            <person name="Son J.-S."/>
            <person name="Shin J.-H."/>
        </authorList>
    </citation>
    <scope>NUCLEOTIDE SEQUENCE [LARGE SCALE GENOMIC DNA]</scope>
    <source>
        <strain evidence="5 6">KUDC0627</strain>
    </source>
</reference>
<feature type="domain" description="CT398-like coiled coil hairpin" evidence="4">
    <location>
        <begin position="2"/>
        <end position="174"/>
    </location>
</feature>
<dbReference type="PANTHER" id="PTHR39082">
    <property type="entry name" value="PHOSPHOLIPASE C-BETA-2-RELATED"/>
    <property type="match status" value="1"/>
</dbReference>
<dbReference type="InterPro" id="IPR003743">
    <property type="entry name" value="Zf-RING_7"/>
</dbReference>
<accession>A0A516Q699</accession>
<evidence type="ECO:0000256" key="1">
    <source>
        <dbReference type="SAM" id="Coils"/>
    </source>
</evidence>